<dbReference type="VEuPathDB" id="TriTrypDB:LtaPh_2718500"/>
<feature type="domain" description="Protein kinase" evidence="8">
    <location>
        <begin position="20"/>
        <end position="327"/>
    </location>
</feature>
<feature type="compositionally biased region" description="Basic and acidic residues" evidence="7">
    <location>
        <begin position="335"/>
        <end position="350"/>
    </location>
</feature>
<evidence type="ECO:0000256" key="1">
    <source>
        <dbReference type="ARBA" id="ARBA00022527"/>
    </source>
</evidence>
<dbReference type="PROSITE" id="PS50011">
    <property type="entry name" value="PROTEIN_KINASE_DOM"/>
    <property type="match status" value="1"/>
</dbReference>
<dbReference type="PROSITE" id="PS00108">
    <property type="entry name" value="PROTEIN_KINASE_ST"/>
    <property type="match status" value="1"/>
</dbReference>
<dbReference type="PROSITE" id="PS00107">
    <property type="entry name" value="PROTEIN_KINASE_ATP"/>
    <property type="match status" value="1"/>
</dbReference>
<feature type="compositionally biased region" description="Basic and acidic residues" evidence="7">
    <location>
        <begin position="403"/>
        <end position="418"/>
    </location>
</feature>
<feature type="region of interest" description="Disordered" evidence="7">
    <location>
        <begin position="1294"/>
        <end position="1324"/>
    </location>
</feature>
<sequence>MTSRGEHIRIDKGTLVKDHYEVVTSIGSGNFSKVYRVIDLRLPTREQRRNPLAMKVIKKEYSSDAKYEKQMLIILHEHDKSRSARVSKMYECFVWQDCPVFIMPLHGPCLRSRRLGLNRGVVTHEKLLELSYDLLETMAFVHFQCHMVHTDLKPENILIADRGVAENSLGDEWVVCDFGSASLWRMDKLDSDLISTRPYRAPEVLLGNKWHYAADMWSVGCILYEVAVGHRLFENRDDLTHLHMMDRRVGRLPEAFSKHSKYSSKYFNSRGDFLSTPEVIRFSKCRLTPIRDMFKDDREFLHLLKGLLRYNPNERMTAAEALDLPIFDRIRADRKERQRQAQTAAEERRQCCRSPRAEAPGDGTSPRLTGQSDHNTLEHTTTDAKNGHSLHGHHNQNATSDEAGNKKVESRRLEDATHAEANPARGSAAASPTLGSSSKFGSQAFAGTPRDAVATATVATTSPALETFEDKNRFASPSAAVLSSTQPSKKRGFKAAKVLGRAASMPLLQSCSSHNSGSLSSRTPVVSKEVSRQRPCVNSHRFTSTKQTALVPKLALHCIKTSTQAPDHDAVPLSSKRGQCGSERSGRKCSGRSMSPPNETGKVNPHRGTSAGSKHGCGSSATCCDGTRLDVSSPLRSPCQCAHVGLDSAQRPNCTPLRSSATPCHPLETLSSVVTRSPRMTVDASSAAGLCSGYSSCISGITNTPLKQAFRAGTPRSSSAGVRSPRNPAMALGSRSQNSAAKEGEAGAATPLRLESSVAELKALPLPAAATVTTAPLQPSLSPKAPLGCQAPLQRGVRVMSKDTRRELPAMQGTPGADDKCLNVGNASKGRSGRGTGGYASNKGNHDCKPVESQVVTSLAVMKGDDPVTIGGGSSDNDNASLASPNAKIRISVASPTSERYLNSWCNSEASPCSTDYRSPVRCRPPVEITTEDTSGVSSPVMMNKSTACLSISSSECRTVEAAPGKTLAAAMVKRGPQNFATAAATRLVLPKHKSSPSQGGGELYSPREFSSSARLLSSRKSPQFTTEGFVTSPTAVPTVESKENPHELFSTVPLSRALMSSANNGSGTFGDTRNAELAASSVHLRPHLSPLPMGSTSAVVRSTRELPAARKSPSATIASTCTAPTHMQQAPSSASQFAMVTASVDRLKSVPPSDDSDIRGTASPMKALGRTSADLERTPAIAASAHAPVLSPAEESIPMTLMRPMTPLHLPVGVPHTLEQSLPKEKGSLANSDTIASPPLLPAPVTTSTGATGTAGVPHLSPNHSYQQVHGYVHSSGGNSNTLLEAKTDEAGCTTASKPQGLHMPQKSLLPRDHTPTRGMSSPLPAIAAVAPATVTPAFTLSNKGHRAGEQHDASPHNSASRSNRVKSLGVQHPFTSPAPSPRPPPSSSSVIISSDVTAGAKRSASTTTTLSNAGSSSRLNSNCNRGGTDKSGHATPRNSAATLGFSGSTSSQAVQRSPRNVVIPGTSNTNSLRSSTDGLRAGSVRSPHRVISAATLSKTSVTRKRAGSPCGNPPALMTTSSSINAIREEVMPISTVPPSVQPHYQLTSHTQAQQQPSTTVASTGACSGKSSMSIVRPNTRSGIAPTRSSLNQQPSGTPVEVTPRRNASDSSPESVSLRSTATSISLPKQSRTTSSGAVKAVSSSGSAANAPVNTTDVDALSISTGSQPKHRRNPRTLRRITAPRPSTSSLS</sequence>
<feature type="region of interest" description="Disordered" evidence="7">
    <location>
        <begin position="1541"/>
        <end position="1693"/>
    </location>
</feature>
<dbReference type="InterPro" id="IPR017441">
    <property type="entry name" value="Protein_kinase_ATP_BS"/>
</dbReference>
<feature type="compositionally biased region" description="Low complexity" evidence="7">
    <location>
        <begin position="511"/>
        <end position="521"/>
    </location>
</feature>
<feature type="binding site" evidence="6">
    <location>
        <position position="59"/>
    </location>
    <ligand>
        <name>ATP</name>
        <dbReference type="ChEBI" id="CHEBI:30616"/>
    </ligand>
</feature>
<evidence type="ECO:0000313" key="10">
    <source>
        <dbReference type="Proteomes" id="UP000419144"/>
    </source>
</evidence>
<evidence type="ECO:0000256" key="3">
    <source>
        <dbReference type="ARBA" id="ARBA00022741"/>
    </source>
</evidence>
<keyword evidence="1" id="KW-0723">Serine/threonine-protein kinase</keyword>
<dbReference type="EMBL" id="BLBS01000037">
    <property type="protein sequence ID" value="GET89831.1"/>
    <property type="molecule type" value="Genomic_DNA"/>
</dbReference>
<feature type="compositionally biased region" description="Polar residues" evidence="7">
    <location>
        <begin position="1541"/>
        <end position="1598"/>
    </location>
</feature>
<dbReference type="PANTHER" id="PTHR45646">
    <property type="entry name" value="SERINE/THREONINE-PROTEIN KINASE DOA-RELATED"/>
    <property type="match status" value="1"/>
</dbReference>
<feature type="compositionally biased region" description="Basic residues" evidence="7">
    <location>
        <begin position="1670"/>
        <end position="1680"/>
    </location>
</feature>
<feature type="compositionally biased region" description="Basic and acidic residues" evidence="7">
    <location>
        <begin position="375"/>
        <end position="386"/>
    </location>
</feature>
<dbReference type="GO" id="GO:0005524">
    <property type="term" value="F:ATP binding"/>
    <property type="evidence" value="ECO:0007669"/>
    <property type="project" value="UniProtKB-UniRule"/>
</dbReference>
<evidence type="ECO:0000256" key="2">
    <source>
        <dbReference type="ARBA" id="ARBA00022679"/>
    </source>
</evidence>
<feature type="compositionally biased region" description="Polar residues" evidence="7">
    <location>
        <begin position="1438"/>
        <end position="1460"/>
    </location>
</feature>
<feature type="region of interest" description="Disordered" evidence="7">
    <location>
        <begin position="511"/>
        <end position="532"/>
    </location>
</feature>
<dbReference type="InterPro" id="IPR051175">
    <property type="entry name" value="CLK_kinases"/>
</dbReference>
<feature type="region of interest" description="Disordered" evidence="7">
    <location>
        <begin position="777"/>
        <end position="849"/>
    </location>
</feature>
<evidence type="ECO:0000259" key="8">
    <source>
        <dbReference type="PROSITE" id="PS50011"/>
    </source>
</evidence>
<dbReference type="SMART" id="SM00220">
    <property type="entry name" value="S_TKc"/>
    <property type="match status" value="1"/>
</dbReference>
<keyword evidence="2" id="KW-0808">Transferase</keyword>
<feature type="compositionally biased region" description="Pro residues" evidence="7">
    <location>
        <begin position="1378"/>
        <end position="1388"/>
    </location>
</feature>
<feature type="compositionally biased region" description="Polar residues" evidence="7">
    <location>
        <begin position="1610"/>
        <end position="1635"/>
    </location>
</feature>
<dbReference type="InterPro" id="IPR008271">
    <property type="entry name" value="Ser/Thr_kinase_AS"/>
</dbReference>
<dbReference type="PANTHER" id="PTHR45646:SF11">
    <property type="entry name" value="SERINE_THREONINE-PROTEIN KINASE DOA"/>
    <property type="match status" value="1"/>
</dbReference>
<feature type="region of interest" description="Disordered" evidence="7">
    <location>
        <begin position="1345"/>
        <end position="1519"/>
    </location>
</feature>
<evidence type="ECO:0000256" key="4">
    <source>
        <dbReference type="ARBA" id="ARBA00022777"/>
    </source>
</evidence>
<feature type="compositionally biased region" description="Polar residues" evidence="7">
    <location>
        <begin position="1653"/>
        <end position="1669"/>
    </location>
</feature>
<dbReference type="Gene3D" id="3.30.200.20">
    <property type="entry name" value="Phosphorylase Kinase, domain 1"/>
    <property type="match status" value="1"/>
</dbReference>
<name>A0A640KKP2_LEITA</name>
<evidence type="ECO:0000313" key="9">
    <source>
        <dbReference type="EMBL" id="GET89831.1"/>
    </source>
</evidence>
<comment type="caution">
    <text evidence="9">The sequence shown here is derived from an EMBL/GenBank/DDBJ whole genome shotgun (WGS) entry which is preliminary data.</text>
</comment>
<keyword evidence="4" id="KW-0418">Kinase</keyword>
<dbReference type="GO" id="GO:0004674">
    <property type="term" value="F:protein serine/threonine kinase activity"/>
    <property type="evidence" value="ECO:0007669"/>
    <property type="project" value="UniProtKB-KW"/>
</dbReference>
<proteinExistence type="predicted"/>
<dbReference type="Proteomes" id="UP000419144">
    <property type="component" value="Unassembled WGS sequence"/>
</dbReference>
<protein>
    <submittedName>
        <fullName evidence="9">Protein kinase-like protein</fullName>
    </submittedName>
</protein>
<evidence type="ECO:0000256" key="6">
    <source>
        <dbReference type="PROSITE-ProRule" id="PRU10141"/>
    </source>
</evidence>
<dbReference type="Pfam" id="PF00069">
    <property type="entry name" value="Pkinase"/>
    <property type="match status" value="1"/>
</dbReference>
<reference evidence="9" key="1">
    <citation type="submission" date="2019-11" db="EMBL/GenBank/DDBJ databases">
        <title>Leishmania tarentolae CDS.</title>
        <authorList>
            <person name="Goto Y."/>
            <person name="Yamagishi J."/>
        </authorList>
    </citation>
    <scope>NUCLEOTIDE SEQUENCE [LARGE SCALE GENOMIC DNA]</scope>
    <source>
        <strain evidence="9">Parrot Tar II</strain>
    </source>
</reference>
<dbReference type="InterPro" id="IPR011009">
    <property type="entry name" value="Kinase-like_dom_sf"/>
</dbReference>
<feature type="region of interest" description="Disordered" evidence="7">
    <location>
        <begin position="711"/>
        <end position="748"/>
    </location>
</feature>
<dbReference type="FunFam" id="1.10.510.10:FF:001576">
    <property type="entry name" value="Protein kinase-like protein"/>
    <property type="match status" value="1"/>
</dbReference>
<organism evidence="9 10">
    <name type="scientific">Leishmania tarentolae</name>
    <name type="common">Sauroleishmania tarentolae</name>
    <dbReference type="NCBI Taxonomy" id="5689"/>
    <lineage>
        <taxon>Eukaryota</taxon>
        <taxon>Discoba</taxon>
        <taxon>Euglenozoa</taxon>
        <taxon>Kinetoplastea</taxon>
        <taxon>Metakinetoplastina</taxon>
        <taxon>Trypanosomatida</taxon>
        <taxon>Trypanosomatidae</taxon>
        <taxon>Leishmaniinae</taxon>
        <taxon>Leishmania</taxon>
        <taxon>lizard Leishmania</taxon>
    </lineage>
</organism>
<feature type="region of interest" description="Disordered" evidence="7">
    <location>
        <begin position="335"/>
        <end position="442"/>
    </location>
</feature>
<keyword evidence="5 6" id="KW-0067">ATP-binding</keyword>
<accession>A0A640KKP2</accession>
<evidence type="ECO:0000256" key="7">
    <source>
        <dbReference type="SAM" id="MobiDB-lite"/>
    </source>
</evidence>
<gene>
    <name evidence="9" type="ORF">LtaPh_2718500</name>
</gene>
<feature type="region of interest" description="Disordered" evidence="7">
    <location>
        <begin position="1089"/>
        <end position="1118"/>
    </location>
</feature>
<dbReference type="InterPro" id="IPR000719">
    <property type="entry name" value="Prot_kinase_dom"/>
</dbReference>
<feature type="region of interest" description="Disordered" evidence="7">
    <location>
        <begin position="565"/>
        <end position="617"/>
    </location>
</feature>
<evidence type="ECO:0000256" key="5">
    <source>
        <dbReference type="ARBA" id="ARBA00022840"/>
    </source>
</evidence>
<dbReference type="OrthoDB" id="266976at2759"/>
<dbReference type="SUPFAM" id="SSF56112">
    <property type="entry name" value="Protein kinase-like (PK-like)"/>
    <property type="match status" value="1"/>
</dbReference>
<feature type="compositionally biased region" description="Low complexity" evidence="7">
    <location>
        <begin position="1636"/>
        <end position="1650"/>
    </location>
</feature>
<feature type="compositionally biased region" description="Polar residues" evidence="7">
    <location>
        <begin position="1405"/>
        <end position="1427"/>
    </location>
</feature>
<dbReference type="Gene3D" id="1.10.510.10">
    <property type="entry name" value="Transferase(Phosphotransferase) domain 1"/>
    <property type="match status" value="1"/>
</dbReference>
<keyword evidence="10" id="KW-1185">Reference proteome</keyword>
<dbReference type="GO" id="GO:0005634">
    <property type="term" value="C:nucleus"/>
    <property type="evidence" value="ECO:0007669"/>
    <property type="project" value="TreeGrafter"/>
</dbReference>
<keyword evidence="3 6" id="KW-0547">Nucleotide-binding</keyword>
<feature type="compositionally biased region" description="Polar residues" evidence="7">
    <location>
        <begin position="1467"/>
        <end position="1479"/>
    </location>
</feature>